<dbReference type="GO" id="GO:0003677">
    <property type="term" value="F:DNA binding"/>
    <property type="evidence" value="ECO:0007669"/>
    <property type="project" value="UniProtKB-KW"/>
</dbReference>
<keyword evidence="9" id="KW-1185">Reference proteome</keyword>
<sequence>MSNIRQSLEAYARTLGVDDDQRAVARAQQLFAQASAGAGAAGRTTAATPVICLELACERLGITVDRRAAARLSATTAVSYARELESLRGRLGLQQAGGRVTLNSLAVQFGCTTLTSHCESVFAGFRERWSAALPSAQRAASRVDQAKLSAAVGEGIAEINKVVALAEYYAPRELAMLGTPRTPSRARARSAVSSPRPAGGTSVTSPASASGHATATTPSLRRTASRTAIVTPSRHAGTSVTVIATEKSAQTPTKAAGVRETPRRKRKVDQLATTPAAEKSVAAAAAGSDVTDKPEESTDKPDDAPVTLARRTPVRRRRKTAAKDGSHALQSCIPPVDGVNAMVSPVPFRHLPAYIAYQEWRDRLLAEIDGESQAVVSG</sequence>
<feature type="region of interest" description="Disordered" evidence="6">
    <location>
        <begin position="180"/>
        <end position="330"/>
    </location>
</feature>
<feature type="domain" description="ORC6 first cyclin-like" evidence="7">
    <location>
        <begin position="15"/>
        <end position="94"/>
    </location>
</feature>
<dbReference type="Pfam" id="PF05460">
    <property type="entry name" value="ORC6"/>
    <property type="match status" value="1"/>
</dbReference>
<comment type="similarity">
    <text evidence="2">Belongs to the ORC6 family.</text>
</comment>
<dbReference type="PANTHER" id="PTHR13394">
    <property type="entry name" value="ORIGIN RECOGNITION COMPLEX SUBUNIT 6"/>
    <property type="match status" value="1"/>
</dbReference>
<organism evidence="8 9">
    <name type="scientific">Thamnocephalis sphaerospora</name>
    <dbReference type="NCBI Taxonomy" id="78915"/>
    <lineage>
        <taxon>Eukaryota</taxon>
        <taxon>Fungi</taxon>
        <taxon>Fungi incertae sedis</taxon>
        <taxon>Zoopagomycota</taxon>
        <taxon>Zoopagomycotina</taxon>
        <taxon>Zoopagomycetes</taxon>
        <taxon>Zoopagales</taxon>
        <taxon>Sigmoideomycetaceae</taxon>
        <taxon>Thamnocephalis</taxon>
    </lineage>
</organism>
<comment type="subcellular location">
    <subcellularLocation>
        <location evidence="1">Nucleus</location>
    </subcellularLocation>
</comment>
<dbReference type="AlphaFoldDB" id="A0A4P9XWL3"/>
<reference evidence="9" key="1">
    <citation type="journal article" date="2018" name="Nat. Microbiol.">
        <title>Leveraging single-cell genomics to expand the fungal tree of life.</title>
        <authorList>
            <person name="Ahrendt S.R."/>
            <person name="Quandt C.A."/>
            <person name="Ciobanu D."/>
            <person name="Clum A."/>
            <person name="Salamov A."/>
            <person name="Andreopoulos B."/>
            <person name="Cheng J.F."/>
            <person name="Woyke T."/>
            <person name="Pelin A."/>
            <person name="Henrissat B."/>
            <person name="Reynolds N.K."/>
            <person name="Benny G.L."/>
            <person name="Smith M.E."/>
            <person name="James T.Y."/>
            <person name="Grigoriev I.V."/>
        </authorList>
    </citation>
    <scope>NUCLEOTIDE SEQUENCE [LARGE SCALE GENOMIC DNA]</scope>
    <source>
        <strain evidence="9">RSA 1356</strain>
    </source>
</reference>
<feature type="compositionally biased region" description="Basic and acidic residues" evidence="6">
    <location>
        <begin position="290"/>
        <end position="303"/>
    </location>
</feature>
<dbReference type="GO" id="GO:0006270">
    <property type="term" value="P:DNA replication initiation"/>
    <property type="evidence" value="ECO:0007669"/>
    <property type="project" value="TreeGrafter"/>
</dbReference>
<evidence type="ECO:0000256" key="6">
    <source>
        <dbReference type="SAM" id="MobiDB-lite"/>
    </source>
</evidence>
<evidence type="ECO:0000259" key="7">
    <source>
        <dbReference type="Pfam" id="PF05460"/>
    </source>
</evidence>
<evidence type="ECO:0000256" key="1">
    <source>
        <dbReference type="ARBA" id="ARBA00004123"/>
    </source>
</evidence>
<dbReference type="InterPro" id="IPR008721">
    <property type="entry name" value="ORC6_cyclin_first"/>
</dbReference>
<feature type="compositionally biased region" description="Low complexity" evidence="6">
    <location>
        <begin position="180"/>
        <end position="198"/>
    </location>
</feature>
<dbReference type="GO" id="GO:0005664">
    <property type="term" value="C:nuclear origin of replication recognition complex"/>
    <property type="evidence" value="ECO:0007669"/>
    <property type="project" value="InterPro"/>
</dbReference>
<accession>A0A4P9XWL3</accession>
<gene>
    <name evidence="8" type="ORF">THASP1DRAFT_28206</name>
</gene>
<evidence type="ECO:0000313" key="8">
    <source>
        <dbReference type="EMBL" id="RKP10021.1"/>
    </source>
</evidence>
<dbReference type="EMBL" id="KZ992475">
    <property type="protein sequence ID" value="RKP10021.1"/>
    <property type="molecule type" value="Genomic_DNA"/>
</dbReference>
<dbReference type="InterPro" id="IPR020529">
    <property type="entry name" value="ORC6_met/pln"/>
</dbReference>
<dbReference type="STRING" id="78915.A0A4P9XWL3"/>
<evidence type="ECO:0000256" key="2">
    <source>
        <dbReference type="ARBA" id="ARBA00010840"/>
    </source>
</evidence>
<keyword evidence="4" id="KW-0238">DNA-binding</keyword>
<keyword evidence="3" id="KW-0235">DNA replication</keyword>
<proteinExistence type="inferred from homology"/>
<evidence type="ECO:0000256" key="3">
    <source>
        <dbReference type="ARBA" id="ARBA00022705"/>
    </source>
</evidence>
<protein>
    <recommendedName>
        <fullName evidence="7">ORC6 first cyclin-like domain-containing protein</fullName>
    </recommendedName>
</protein>
<feature type="compositionally biased region" description="Polar residues" evidence="6">
    <location>
        <begin position="201"/>
        <end position="253"/>
    </location>
</feature>
<name>A0A4P9XWL3_9FUNG</name>
<evidence type="ECO:0000256" key="4">
    <source>
        <dbReference type="ARBA" id="ARBA00023125"/>
    </source>
</evidence>
<evidence type="ECO:0000313" key="9">
    <source>
        <dbReference type="Proteomes" id="UP000271241"/>
    </source>
</evidence>
<dbReference type="PANTHER" id="PTHR13394:SF0">
    <property type="entry name" value="ORIGIN RECOGNITION COMPLEX SUBUNIT 6"/>
    <property type="match status" value="1"/>
</dbReference>
<keyword evidence="5" id="KW-0539">Nucleus</keyword>
<dbReference type="Proteomes" id="UP000271241">
    <property type="component" value="Unassembled WGS sequence"/>
</dbReference>
<evidence type="ECO:0000256" key="5">
    <source>
        <dbReference type="ARBA" id="ARBA00023242"/>
    </source>
</evidence>
<dbReference type="OrthoDB" id="5552484at2759"/>
<feature type="compositionally biased region" description="Low complexity" evidence="6">
    <location>
        <begin position="272"/>
        <end position="286"/>
    </location>
</feature>